<evidence type="ECO:0000256" key="1">
    <source>
        <dbReference type="SAM" id="MobiDB-lite"/>
    </source>
</evidence>
<gene>
    <name evidence="2" type="ORF">C0J50_14446</name>
</gene>
<dbReference type="AlphaFoldDB" id="A0AAD5AZS1"/>
<feature type="compositionally biased region" description="Basic and acidic residues" evidence="1">
    <location>
        <begin position="30"/>
        <end position="47"/>
    </location>
</feature>
<protein>
    <submittedName>
        <fullName evidence="2">Uncharacterized protein</fullName>
    </submittedName>
</protein>
<evidence type="ECO:0000313" key="2">
    <source>
        <dbReference type="EMBL" id="KAI5625999.1"/>
    </source>
</evidence>
<feature type="compositionally biased region" description="Acidic residues" evidence="1">
    <location>
        <begin position="1"/>
        <end position="25"/>
    </location>
</feature>
<dbReference type="EMBL" id="MU551539">
    <property type="protein sequence ID" value="KAI5625999.1"/>
    <property type="molecule type" value="Genomic_DNA"/>
</dbReference>
<dbReference type="Proteomes" id="UP001205998">
    <property type="component" value="Unassembled WGS sequence"/>
</dbReference>
<reference evidence="2" key="1">
    <citation type="submission" date="2018-07" db="EMBL/GenBank/DDBJ databases">
        <title>Comparative genomics of catfishes provides insights into carnivory and benthic adaptation.</title>
        <authorList>
            <person name="Zhang Y."/>
            <person name="Wang D."/>
            <person name="Peng Z."/>
            <person name="Zheng S."/>
            <person name="Shao F."/>
            <person name="Tao W."/>
        </authorList>
    </citation>
    <scope>NUCLEOTIDE SEQUENCE</scope>
    <source>
        <strain evidence="2">Chongqing</strain>
    </source>
</reference>
<comment type="caution">
    <text evidence="2">The sequence shown here is derived from an EMBL/GenBank/DDBJ whole genome shotgun (WGS) entry which is preliminary data.</text>
</comment>
<accession>A0AAD5AZS1</accession>
<sequence>MKAESGEEEFESEEGEELAMEDEEQANMGEEFKSEKEEEQANKGEEFKSEEEEEQANKGGEGPGGRARQPRTIITDEMRATVIDHVIVHGMTMAEAGLQVRPNLSRFTVATIIIQTTQQCYHDDQIFFSA</sequence>
<keyword evidence="3" id="KW-1185">Reference proteome</keyword>
<name>A0AAD5AZS1_SILAS</name>
<evidence type="ECO:0000313" key="3">
    <source>
        <dbReference type="Proteomes" id="UP001205998"/>
    </source>
</evidence>
<feature type="region of interest" description="Disordered" evidence="1">
    <location>
        <begin position="1"/>
        <end position="76"/>
    </location>
</feature>
<organism evidence="2 3">
    <name type="scientific">Silurus asotus</name>
    <name type="common">Amur catfish</name>
    <name type="synonym">Parasilurus asotus</name>
    <dbReference type="NCBI Taxonomy" id="30991"/>
    <lineage>
        <taxon>Eukaryota</taxon>
        <taxon>Metazoa</taxon>
        <taxon>Chordata</taxon>
        <taxon>Craniata</taxon>
        <taxon>Vertebrata</taxon>
        <taxon>Euteleostomi</taxon>
        <taxon>Actinopterygii</taxon>
        <taxon>Neopterygii</taxon>
        <taxon>Teleostei</taxon>
        <taxon>Ostariophysi</taxon>
        <taxon>Siluriformes</taxon>
        <taxon>Siluridae</taxon>
        <taxon>Silurus</taxon>
    </lineage>
</organism>
<proteinExistence type="predicted"/>